<evidence type="ECO:0000313" key="4">
    <source>
        <dbReference type="Proteomes" id="UP000620124"/>
    </source>
</evidence>
<feature type="transmembrane region" description="Helical" evidence="2">
    <location>
        <begin position="20"/>
        <end position="43"/>
    </location>
</feature>
<dbReference type="Gene3D" id="1.20.1070.10">
    <property type="entry name" value="Rhodopsin 7-helix transmembrane proteins"/>
    <property type="match status" value="1"/>
</dbReference>
<dbReference type="Proteomes" id="UP000620124">
    <property type="component" value="Unassembled WGS sequence"/>
</dbReference>
<dbReference type="AlphaFoldDB" id="A0A8H7CTV5"/>
<name>A0A8H7CTV5_9AGAR</name>
<dbReference type="OrthoDB" id="2976980at2759"/>
<comment type="caution">
    <text evidence="3">The sequence shown here is derived from an EMBL/GenBank/DDBJ whole genome shotgun (WGS) entry which is preliminary data.</text>
</comment>
<evidence type="ECO:0000256" key="2">
    <source>
        <dbReference type="SAM" id="Phobius"/>
    </source>
</evidence>
<feature type="compositionally biased region" description="Polar residues" evidence="1">
    <location>
        <begin position="400"/>
        <end position="412"/>
    </location>
</feature>
<proteinExistence type="predicted"/>
<evidence type="ECO:0000313" key="3">
    <source>
        <dbReference type="EMBL" id="KAF7350050.1"/>
    </source>
</evidence>
<protein>
    <recommendedName>
        <fullName evidence="5">G-protein coupled receptors family 2 profile 2 domain-containing protein</fullName>
    </recommendedName>
</protein>
<keyword evidence="2" id="KW-0472">Membrane</keyword>
<evidence type="ECO:0008006" key="5">
    <source>
        <dbReference type="Google" id="ProtNLM"/>
    </source>
</evidence>
<feature type="transmembrane region" description="Helical" evidence="2">
    <location>
        <begin position="89"/>
        <end position="113"/>
    </location>
</feature>
<feature type="transmembrane region" description="Helical" evidence="2">
    <location>
        <begin position="281"/>
        <end position="301"/>
    </location>
</feature>
<dbReference type="EMBL" id="JACAZI010000010">
    <property type="protein sequence ID" value="KAF7350050.1"/>
    <property type="molecule type" value="Genomic_DNA"/>
</dbReference>
<feature type="transmembrane region" description="Helical" evidence="2">
    <location>
        <begin position="240"/>
        <end position="261"/>
    </location>
</feature>
<evidence type="ECO:0000256" key="1">
    <source>
        <dbReference type="SAM" id="MobiDB-lite"/>
    </source>
</evidence>
<feature type="transmembrane region" description="Helical" evidence="2">
    <location>
        <begin position="125"/>
        <end position="149"/>
    </location>
</feature>
<reference evidence="3" key="1">
    <citation type="submission" date="2020-05" db="EMBL/GenBank/DDBJ databases">
        <title>Mycena genomes resolve the evolution of fungal bioluminescence.</title>
        <authorList>
            <person name="Tsai I.J."/>
        </authorList>
    </citation>
    <scope>NUCLEOTIDE SEQUENCE</scope>
    <source>
        <strain evidence="3">CCC161011</strain>
    </source>
</reference>
<feature type="transmembrane region" description="Helical" evidence="2">
    <location>
        <begin position="55"/>
        <end position="77"/>
    </location>
</feature>
<gene>
    <name evidence="3" type="ORF">MVEN_01306700</name>
</gene>
<feature type="transmembrane region" description="Helical" evidence="2">
    <location>
        <begin position="169"/>
        <end position="193"/>
    </location>
</feature>
<feature type="region of interest" description="Disordered" evidence="1">
    <location>
        <begin position="388"/>
        <end position="439"/>
    </location>
</feature>
<organism evidence="3 4">
    <name type="scientific">Mycena venus</name>
    <dbReference type="NCBI Taxonomy" id="2733690"/>
    <lineage>
        <taxon>Eukaryota</taxon>
        <taxon>Fungi</taxon>
        <taxon>Dikarya</taxon>
        <taxon>Basidiomycota</taxon>
        <taxon>Agaricomycotina</taxon>
        <taxon>Agaricomycetes</taxon>
        <taxon>Agaricomycetidae</taxon>
        <taxon>Agaricales</taxon>
        <taxon>Marasmiineae</taxon>
        <taxon>Mycenaceae</taxon>
        <taxon>Mycena</taxon>
    </lineage>
</organism>
<keyword evidence="2" id="KW-0812">Transmembrane</keyword>
<sequence length="439" mass="48473">MSNTQLHIPNALDTHLQDVVLTFGTTGIVLTALLLCMIAYVAWNPVSRPHLNRVSFRLLVCALTSNLIFATISIPVFSGPSAGCSFMAFFGLSILMFSACMFFCTALNLQLVLVHHVNGNSMEKFYYLGSVATVATLNVAPLAAGQFGYYNGICWFNDPHPSVQFRWLLGSQVVWILLMSTGELVCFFVILGYMYHASHTQLKPVVGWLDIRVQCDSKAANCGVPQHHSSNRFAPNPYNILVFNSVLGLYPLLSCCLSFTGSILDIWLSKNPIPTELQWRLLFIDLCVYALRPILYTLLAATDPALIRAVRALRNHDKSTYSTDFTSGAKFTNSHSMKQFSINNSTLVDVQLEQEKNPTTWGPGGNKPHAEQSSAALEPFKVIVGSHGGAVGARGKPSFVEQQPEQSGLSQAQREREEEQELDVESQTCSRVEDIAQQI</sequence>
<accession>A0A8H7CTV5</accession>
<keyword evidence="4" id="KW-1185">Reference proteome</keyword>
<keyword evidence="2" id="KW-1133">Transmembrane helix</keyword>